<name>A0A646FR19_9BACT</name>
<accession>A0A646FR19</accession>
<dbReference type="InterPro" id="IPR029044">
    <property type="entry name" value="Nucleotide-diphossugar_trans"/>
</dbReference>
<comment type="caution">
    <text evidence="1">The sequence shown here is derived from an EMBL/GenBank/DDBJ whole genome shotgun (WGS) entry which is preliminary data.</text>
</comment>
<dbReference type="AlphaFoldDB" id="A0A646FR19"/>
<evidence type="ECO:0008006" key="2">
    <source>
        <dbReference type="Google" id="ProtNLM"/>
    </source>
</evidence>
<sequence>MDQDSQWVGLDAYVSQISSHESITKFNSVYFASTSAGNDTPFTYIYSGGINSGAVIPIRFLNEIGGYNTDFFVDAIDDWLMLEASKHHLLCLLVGNSHIVQKYGEGGYGRFLGRSFKVANYSPMRLYGIMRNYLILWHDYPLSKETKKKILIDFFLTWFAKIVLGESNKWKKLSAMFAGIFDGMFHRPSRREKYA</sequence>
<dbReference type="EMBL" id="VZCX01000070">
    <property type="protein sequence ID" value="MQM96375.1"/>
    <property type="molecule type" value="Genomic_DNA"/>
</dbReference>
<evidence type="ECO:0000313" key="1">
    <source>
        <dbReference type="EMBL" id="MQM96375.1"/>
    </source>
</evidence>
<protein>
    <recommendedName>
        <fullName evidence="2">Glycosyltransferase family 2 protein</fullName>
    </recommendedName>
</protein>
<gene>
    <name evidence="1" type="ORF">F7D96_08855</name>
</gene>
<dbReference type="Proteomes" id="UP001193463">
    <property type="component" value="Unassembled WGS sequence"/>
</dbReference>
<proteinExistence type="predicted"/>
<dbReference type="SUPFAM" id="SSF53448">
    <property type="entry name" value="Nucleotide-diphospho-sugar transferases"/>
    <property type="match status" value="1"/>
</dbReference>
<reference evidence="1" key="1">
    <citation type="submission" date="2019-09" db="EMBL/GenBank/DDBJ databases">
        <title>Distinct polysaccharide growth profiles of human intestinal Prevotella copri isolates.</title>
        <authorList>
            <person name="Fehlner-Peach H."/>
            <person name="Magnabosco C."/>
            <person name="Raghavan V."/>
            <person name="Scher J.U."/>
            <person name="Tett A."/>
            <person name="Cox L.M."/>
            <person name="Gottsegen C."/>
            <person name="Watters A."/>
            <person name="Wiltshire- Gordon J.D."/>
            <person name="Segata N."/>
            <person name="Bonneau R."/>
            <person name="Littman D.R."/>
        </authorList>
    </citation>
    <scope>NUCLEOTIDE SEQUENCE</scope>
    <source>
        <strain evidence="1">IAQ1183</strain>
    </source>
</reference>
<organism evidence="1">
    <name type="scientific">Segatella copri</name>
    <dbReference type="NCBI Taxonomy" id="165179"/>
    <lineage>
        <taxon>Bacteria</taxon>
        <taxon>Pseudomonadati</taxon>
        <taxon>Bacteroidota</taxon>
        <taxon>Bacteroidia</taxon>
        <taxon>Bacteroidales</taxon>
        <taxon>Prevotellaceae</taxon>
        <taxon>Segatella</taxon>
    </lineage>
</organism>